<reference evidence="1 2" key="1">
    <citation type="journal article" date="2015" name="Genome Announc.">
        <title>Expanding the biotechnology potential of lactobacilli through comparative genomics of 213 strains and associated genera.</title>
        <authorList>
            <person name="Sun Z."/>
            <person name="Harris H.M."/>
            <person name="McCann A."/>
            <person name="Guo C."/>
            <person name="Argimon S."/>
            <person name="Zhang W."/>
            <person name="Yang X."/>
            <person name="Jeffery I.B."/>
            <person name="Cooney J.C."/>
            <person name="Kagawa T.F."/>
            <person name="Liu W."/>
            <person name="Song Y."/>
            <person name="Salvetti E."/>
            <person name="Wrobel A."/>
            <person name="Rasinkangas P."/>
            <person name="Parkhill J."/>
            <person name="Rea M.C."/>
            <person name="O'Sullivan O."/>
            <person name="Ritari J."/>
            <person name="Douillard F.P."/>
            <person name="Paul Ross R."/>
            <person name="Yang R."/>
            <person name="Briner A.E."/>
            <person name="Felis G.E."/>
            <person name="de Vos W.M."/>
            <person name="Barrangou R."/>
            <person name="Klaenhammer T.R."/>
            <person name="Caufield P.W."/>
            <person name="Cui Y."/>
            <person name="Zhang H."/>
            <person name="O'Toole P.W."/>
        </authorList>
    </citation>
    <scope>NUCLEOTIDE SEQUENCE [LARGE SCALE GENOMIC DNA]</scope>
    <source>
        <strain evidence="1 2">JCM 17355</strain>
    </source>
</reference>
<evidence type="ECO:0000313" key="2">
    <source>
        <dbReference type="Proteomes" id="UP000051379"/>
    </source>
</evidence>
<organism evidence="1 2">
    <name type="scientific">Companilactobacillus futsaii JCM 17355</name>
    <dbReference type="NCBI Taxonomy" id="1423818"/>
    <lineage>
        <taxon>Bacteria</taxon>
        <taxon>Bacillati</taxon>
        <taxon>Bacillota</taxon>
        <taxon>Bacilli</taxon>
        <taxon>Lactobacillales</taxon>
        <taxon>Lactobacillaceae</taxon>
        <taxon>Companilactobacillus</taxon>
    </lineage>
</organism>
<sequence>MTEIKPYLINGFPAWSYYDSKSKLVAGKIDASKLTVKDIDSRIDKDGDNE</sequence>
<comment type="caution">
    <text evidence="1">The sequence shown here is derived from an EMBL/GenBank/DDBJ whole genome shotgun (WGS) entry which is preliminary data.</text>
</comment>
<keyword evidence="2" id="KW-1185">Reference proteome</keyword>
<dbReference type="Proteomes" id="UP000051379">
    <property type="component" value="Unassembled WGS sequence"/>
</dbReference>
<protein>
    <submittedName>
        <fullName evidence="1">Uncharacterized protein</fullName>
    </submittedName>
</protein>
<name>A0ABR5P3Y7_9LACO</name>
<evidence type="ECO:0000313" key="1">
    <source>
        <dbReference type="EMBL" id="KRK90906.1"/>
    </source>
</evidence>
<proteinExistence type="predicted"/>
<dbReference type="EMBL" id="AZDO01000139">
    <property type="protein sequence ID" value="KRK90906.1"/>
    <property type="molecule type" value="Genomic_DNA"/>
</dbReference>
<gene>
    <name evidence="1" type="ORF">FC88_GL001598</name>
</gene>
<dbReference type="RefSeq" id="WP_157060468.1">
    <property type="nucleotide sequence ID" value="NZ_AZDO01000139.1"/>
</dbReference>
<accession>A0ABR5P3Y7</accession>